<organism evidence="2 3">
    <name type="scientific">Paenirhodobacter huangdaonensis</name>
    <dbReference type="NCBI Taxonomy" id="2501515"/>
    <lineage>
        <taxon>Bacteria</taxon>
        <taxon>Pseudomonadati</taxon>
        <taxon>Pseudomonadota</taxon>
        <taxon>Alphaproteobacteria</taxon>
        <taxon>Rhodobacterales</taxon>
        <taxon>Rhodobacter group</taxon>
        <taxon>Paenirhodobacter</taxon>
    </lineage>
</organism>
<evidence type="ECO:0000259" key="1">
    <source>
        <dbReference type="Pfam" id="PF05901"/>
    </source>
</evidence>
<dbReference type="InterPro" id="IPR008613">
    <property type="entry name" value="Excalibur_Ca-bd_domain"/>
</dbReference>
<sequence>MMTALAAALVLGLAPDPAKGTLRAMPRLAQSWSCSPHKTCSKTIESCEEAYWLLENCSWGGKLDRDHDGVPCENLCPGG</sequence>
<reference evidence="2" key="1">
    <citation type="submission" date="2019-01" db="EMBL/GenBank/DDBJ databases">
        <title>Sinorhodobacter populi sp. nov. isolated from the symptomatic bark tissue of Populus euramericana canker.</title>
        <authorList>
            <person name="Xu G."/>
        </authorList>
    </citation>
    <scope>NUCLEOTIDE SEQUENCE [LARGE SCALE GENOMIC DNA]</scope>
    <source>
        <strain evidence="2">CGMCC 1.12963</strain>
    </source>
</reference>
<reference evidence="2" key="2">
    <citation type="submission" date="2019-01" db="EMBL/GenBank/DDBJ databases">
        <authorList>
            <person name="Li Y."/>
        </authorList>
    </citation>
    <scope>NUCLEOTIDE SEQUENCE [LARGE SCALE GENOMIC DNA]</scope>
    <source>
        <strain evidence="2">CGMCC 1.12963</strain>
    </source>
</reference>
<feature type="domain" description="Excalibur calcium-binding" evidence="1">
    <location>
        <begin position="51"/>
        <end position="73"/>
    </location>
</feature>
<evidence type="ECO:0000313" key="2">
    <source>
        <dbReference type="EMBL" id="RWR53792.1"/>
    </source>
</evidence>
<comment type="caution">
    <text evidence="2">The sequence shown here is derived from an EMBL/GenBank/DDBJ whole genome shotgun (WGS) entry which is preliminary data.</text>
</comment>
<evidence type="ECO:0000313" key="3">
    <source>
        <dbReference type="Proteomes" id="UP000288071"/>
    </source>
</evidence>
<dbReference type="RefSeq" id="WP_128155027.1">
    <property type="nucleotide sequence ID" value="NZ_JBHSOM010000016.1"/>
</dbReference>
<dbReference type="EMBL" id="SAVA01000002">
    <property type="protein sequence ID" value="RWR53792.1"/>
    <property type="molecule type" value="Genomic_DNA"/>
</dbReference>
<keyword evidence="3" id="KW-1185">Reference proteome</keyword>
<accession>A0A3S3NBS8</accession>
<dbReference type="Pfam" id="PF05901">
    <property type="entry name" value="Excalibur"/>
    <property type="match status" value="1"/>
</dbReference>
<name>A0A3S3NBS8_9RHOB</name>
<proteinExistence type="predicted"/>
<protein>
    <submittedName>
        <fullName evidence="2">Nuclease</fullName>
    </submittedName>
</protein>
<dbReference type="AlphaFoldDB" id="A0A3S3NBS8"/>
<gene>
    <name evidence="2" type="ORF">EOW66_04025</name>
</gene>
<dbReference type="Proteomes" id="UP000288071">
    <property type="component" value="Unassembled WGS sequence"/>
</dbReference>